<proteinExistence type="predicted"/>
<evidence type="ECO:0000256" key="6">
    <source>
        <dbReference type="ARBA" id="ARBA00022840"/>
    </source>
</evidence>
<dbReference type="PROSITE" id="PS00211">
    <property type="entry name" value="ABC_TRANSPORTER_1"/>
    <property type="match status" value="1"/>
</dbReference>
<evidence type="ECO:0000256" key="9">
    <source>
        <dbReference type="SAM" id="Phobius"/>
    </source>
</evidence>
<dbReference type="Gene3D" id="3.40.50.300">
    <property type="entry name" value="P-loop containing nucleotide triphosphate hydrolases"/>
    <property type="match status" value="1"/>
</dbReference>
<dbReference type="InterPro" id="IPR017871">
    <property type="entry name" value="ABC_transporter-like_CS"/>
</dbReference>
<evidence type="ECO:0000259" key="10">
    <source>
        <dbReference type="PROSITE" id="PS50893"/>
    </source>
</evidence>
<evidence type="ECO:0000256" key="7">
    <source>
        <dbReference type="ARBA" id="ARBA00022989"/>
    </source>
</evidence>
<dbReference type="InterPro" id="IPR003593">
    <property type="entry name" value="AAA+_ATPase"/>
</dbReference>
<feature type="transmembrane region" description="Helical" evidence="9">
    <location>
        <begin position="25"/>
        <end position="53"/>
    </location>
</feature>
<dbReference type="GO" id="GO:0034040">
    <property type="term" value="F:ATPase-coupled lipid transmembrane transporter activity"/>
    <property type="evidence" value="ECO:0007669"/>
    <property type="project" value="TreeGrafter"/>
</dbReference>
<keyword evidence="2" id="KW-0813">Transport</keyword>
<organism evidence="12">
    <name type="scientific">freshwater metagenome</name>
    <dbReference type="NCBI Taxonomy" id="449393"/>
    <lineage>
        <taxon>unclassified sequences</taxon>
        <taxon>metagenomes</taxon>
        <taxon>ecological metagenomes</taxon>
    </lineage>
</organism>
<dbReference type="Pfam" id="PF00005">
    <property type="entry name" value="ABC_tran"/>
    <property type="match status" value="1"/>
</dbReference>
<evidence type="ECO:0000256" key="5">
    <source>
        <dbReference type="ARBA" id="ARBA00022741"/>
    </source>
</evidence>
<dbReference type="SUPFAM" id="SSF90123">
    <property type="entry name" value="ABC transporter transmembrane region"/>
    <property type="match status" value="1"/>
</dbReference>
<dbReference type="Pfam" id="PF00664">
    <property type="entry name" value="ABC_membrane"/>
    <property type="match status" value="1"/>
</dbReference>
<feature type="domain" description="ABC transmembrane type-1" evidence="11">
    <location>
        <begin position="26"/>
        <end position="322"/>
    </location>
</feature>
<dbReference type="PANTHER" id="PTHR24221">
    <property type="entry name" value="ATP-BINDING CASSETTE SUB-FAMILY B"/>
    <property type="match status" value="1"/>
</dbReference>
<protein>
    <submittedName>
        <fullName evidence="12">Unannotated protein</fullName>
    </submittedName>
</protein>
<dbReference type="AlphaFoldDB" id="A0A6J7U4S5"/>
<dbReference type="SUPFAM" id="SSF52540">
    <property type="entry name" value="P-loop containing nucleoside triphosphate hydrolases"/>
    <property type="match status" value="1"/>
</dbReference>
<feature type="domain" description="ABC transporter" evidence="10">
    <location>
        <begin position="356"/>
        <end position="585"/>
    </location>
</feature>
<name>A0A6J7U4S5_9ZZZZ</name>
<keyword evidence="3" id="KW-1003">Cell membrane</keyword>
<evidence type="ECO:0000256" key="2">
    <source>
        <dbReference type="ARBA" id="ARBA00022448"/>
    </source>
</evidence>
<dbReference type="GO" id="GO:0140359">
    <property type="term" value="F:ABC-type transporter activity"/>
    <property type="evidence" value="ECO:0007669"/>
    <property type="project" value="InterPro"/>
</dbReference>
<sequence>MNQDSKARNSFVVWRLLTSTERRTLIGIIFLILVGMVLETLSLGIVVPVVAILTQDDYATKYQWLSDWLGSPSREDLIIFVMVAMVVVYIVRSIFLLWSSWIQKGFSASLSGRLSQRLFTIYLRQPYMFHLQHNSSTLMRNSRNANVVVSGGIDPTLVLLTDGLVAVALFSLLIVIEPVGTLITIVTFGVGALTFQKLTRKRIDKWGDEKNTHDGMILQHLQQGLGGAKDVKILGRESEFLAQHEKHLNESLRISRVYTVLQSVPRVWMEILTITGLSALVISMVLQKQAFAEIIPTLGLFAAAAFRVMPSINRLLGSLQTLIFSRAIISSVYEDFKLDAPDTPENKTVTPFKDQLELKNLGFQYPTAIRPSLQDVSLVVRRGEAVGFVGPSGAGKSTLVDVILGLFAPTSGTVLVDGRDIQVGLRNWQNQIGYVPQTIYLTDDTLRRNVAFGLGDENIDEQAVVDAIRLAQLEEFVASLPDKLGTVVGERGVRLSGGQRQRIGIARALYHNPSVLVLDEATSSLDTPTEHGVMQAVQALQGAKTVIIVAHRLSTVEYCDRLYRIEDSRMTEQGTFDEVVKRAALKG</sequence>
<dbReference type="FunFam" id="3.40.50.300:FF:000299">
    <property type="entry name" value="ABC transporter ATP-binding protein/permease"/>
    <property type="match status" value="1"/>
</dbReference>
<dbReference type="GO" id="GO:0016887">
    <property type="term" value="F:ATP hydrolysis activity"/>
    <property type="evidence" value="ECO:0007669"/>
    <property type="project" value="InterPro"/>
</dbReference>
<evidence type="ECO:0000256" key="1">
    <source>
        <dbReference type="ARBA" id="ARBA00004651"/>
    </source>
</evidence>
<dbReference type="InterPro" id="IPR003439">
    <property type="entry name" value="ABC_transporter-like_ATP-bd"/>
</dbReference>
<keyword evidence="8 9" id="KW-0472">Membrane</keyword>
<dbReference type="PANTHER" id="PTHR24221:SF654">
    <property type="entry name" value="ATP-BINDING CASSETTE SUB-FAMILY B MEMBER 6"/>
    <property type="match status" value="1"/>
</dbReference>
<keyword evidence="6" id="KW-0067">ATP-binding</keyword>
<comment type="subcellular location">
    <subcellularLocation>
        <location evidence="1">Cell membrane</location>
        <topology evidence="1">Multi-pass membrane protein</topology>
    </subcellularLocation>
</comment>
<evidence type="ECO:0000256" key="4">
    <source>
        <dbReference type="ARBA" id="ARBA00022692"/>
    </source>
</evidence>
<keyword evidence="7 9" id="KW-1133">Transmembrane helix</keyword>
<feature type="transmembrane region" description="Helical" evidence="9">
    <location>
        <begin position="147"/>
        <end position="173"/>
    </location>
</feature>
<dbReference type="InterPro" id="IPR011527">
    <property type="entry name" value="ABC1_TM_dom"/>
</dbReference>
<dbReference type="EMBL" id="CAFBQV010000030">
    <property type="protein sequence ID" value="CAB5060903.1"/>
    <property type="molecule type" value="Genomic_DNA"/>
</dbReference>
<dbReference type="PROSITE" id="PS50929">
    <property type="entry name" value="ABC_TM1F"/>
    <property type="match status" value="1"/>
</dbReference>
<evidence type="ECO:0000313" key="12">
    <source>
        <dbReference type="EMBL" id="CAB5060903.1"/>
    </source>
</evidence>
<dbReference type="GO" id="GO:0005524">
    <property type="term" value="F:ATP binding"/>
    <property type="evidence" value="ECO:0007669"/>
    <property type="project" value="UniProtKB-KW"/>
</dbReference>
<dbReference type="InterPro" id="IPR036640">
    <property type="entry name" value="ABC1_TM_sf"/>
</dbReference>
<feature type="transmembrane region" description="Helical" evidence="9">
    <location>
        <begin position="179"/>
        <end position="195"/>
    </location>
</feature>
<dbReference type="InterPro" id="IPR027417">
    <property type="entry name" value="P-loop_NTPase"/>
</dbReference>
<accession>A0A6J7U4S5</accession>
<dbReference type="SMART" id="SM00382">
    <property type="entry name" value="AAA"/>
    <property type="match status" value="1"/>
</dbReference>
<feature type="transmembrane region" description="Helical" evidence="9">
    <location>
        <begin position="267"/>
        <end position="285"/>
    </location>
</feature>
<reference evidence="12" key="1">
    <citation type="submission" date="2020-05" db="EMBL/GenBank/DDBJ databases">
        <authorList>
            <person name="Chiriac C."/>
            <person name="Salcher M."/>
            <person name="Ghai R."/>
            <person name="Kavagutti S V."/>
        </authorList>
    </citation>
    <scope>NUCLEOTIDE SEQUENCE</scope>
</reference>
<dbReference type="InterPro" id="IPR039421">
    <property type="entry name" value="Type_1_exporter"/>
</dbReference>
<evidence type="ECO:0000256" key="3">
    <source>
        <dbReference type="ARBA" id="ARBA00022475"/>
    </source>
</evidence>
<keyword evidence="5" id="KW-0547">Nucleotide-binding</keyword>
<evidence type="ECO:0000259" key="11">
    <source>
        <dbReference type="PROSITE" id="PS50929"/>
    </source>
</evidence>
<dbReference type="PROSITE" id="PS50893">
    <property type="entry name" value="ABC_TRANSPORTER_2"/>
    <property type="match status" value="1"/>
</dbReference>
<gene>
    <name evidence="12" type="ORF">UFOPK4345_00309</name>
</gene>
<dbReference type="GO" id="GO:0005886">
    <property type="term" value="C:plasma membrane"/>
    <property type="evidence" value="ECO:0007669"/>
    <property type="project" value="UniProtKB-SubCell"/>
</dbReference>
<feature type="transmembrane region" description="Helical" evidence="9">
    <location>
        <begin position="77"/>
        <end position="98"/>
    </location>
</feature>
<keyword evidence="4 9" id="KW-0812">Transmembrane</keyword>
<evidence type="ECO:0000256" key="8">
    <source>
        <dbReference type="ARBA" id="ARBA00023136"/>
    </source>
</evidence>
<dbReference type="Gene3D" id="1.20.1560.10">
    <property type="entry name" value="ABC transporter type 1, transmembrane domain"/>
    <property type="match status" value="1"/>
</dbReference>